<gene>
    <name evidence="2" type="ORF">DUI87_07227</name>
</gene>
<organism evidence="2 3">
    <name type="scientific">Hirundo rustica rustica</name>
    <dbReference type="NCBI Taxonomy" id="333673"/>
    <lineage>
        <taxon>Eukaryota</taxon>
        <taxon>Metazoa</taxon>
        <taxon>Chordata</taxon>
        <taxon>Craniata</taxon>
        <taxon>Vertebrata</taxon>
        <taxon>Euteleostomi</taxon>
        <taxon>Archelosauria</taxon>
        <taxon>Archosauria</taxon>
        <taxon>Dinosauria</taxon>
        <taxon>Saurischia</taxon>
        <taxon>Theropoda</taxon>
        <taxon>Coelurosauria</taxon>
        <taxon>Aves</taxon>
        <taxon>Neognathae</taxon>
        <taxon>Neoaves</taxon>
        <taxon>Telluraves</taxon>
        <taxon>Australaves</taxon>
        <taxon>Passeriformes</taxon>
        <taxon>Sylvioidea</taxon>
        <taxon>Hirundinidae</taxon>
        <taxon>Hirundo</taxon>
    </lineage>
</organism>
<accession>A0A3M0L755</accession>
<reference evidence="2 3" key="1">
    <citation type="submission" date="2018-07" db="EMBL/GenBank/DDBJ databases">
        <title>A high quality draft genome assembly of the barn swallow (H. rustica rustica).</title>
        <authorList>
            <person name="Formenti G."/>
            <person name="Chiara M."/>
            <person name="Poveda L."/>
            <person name="Francoijs K.-J."/>
            <person name="Bonisoli-Alquati A."/>
            <person name="Canova L."/>
            <person name="Gianfranceschi L."/>
            <person name="Horner D.S."/>
            <person name="Saino N."/>
        </authorList>
    </citation>
    <scope>NUCLEOTIDE SEQUENCE [LARGE SCALE GENOMIC DNA]</scope>
    <source>
        <strain evidence="2">Chelidonia</strain>
        <tissue evidence="2">Blood</tissue>
    </source>
</reference>
<comment type="caution">
    <text evidence="2">The sequence shown here is derived from an EMBL/GenBank/DDBJ whole genome shotgun (WGS) entry which is preliminary data.</text>
</comment>
<proteinExistence type="predicted"/>
<keyword evidence="3" id="KW-1185">Reference proteome</keyword>
<protein>
    <submittedName>
        <fullName evidence="2">Uncharacterized protein</fullName>
    </submittedName>
</protein>
<sequence>MADRARRRGLGGVWEDGQPCLSLHNDLDLVQYSDMNIDLILMTITDFNGFELRKSRLDKEEIIFCEDVSVLGKQDIINGRVKKRTAEERLKMCLEEKEVDESSKLSAEIGSNAGLMAELGLKGFFQHKQFSDSGMENVEVSNASFAPVFFTNKCSSHIAQVTESKSRNQENEEPHAGGEEEVQDHVRNMKRHKSMRPDEMHLWDLREFSEELLSHYP</sequence>
<dbReference type="Proteomes" id="UP000269221">
    <property type="component" value="Unassembled WGS sequence"/>
</dbReference>
<feature type="region of interest" description="Disordered" evidence="1">
    <location>
        <begin position="160"/>
        <end position="197"/>
    </location>
</feature>
<evidence type="ECO:0000313" key="3">
    <source>
        <dbReference type="Proteomes" id="UP000269221"/>
    </source>
</evidence>
<evidence type="ECO:0000256" key="1">
    <source>
        <dbReference type="SAM" id="MobiDB-lite"/>
    </source>
</evidence>
<feature type="compositionally biased region" description="Basic and acidic residues" evidence="1">
    <location>
        <begin position="164"/>
        <end position="187"/>
    </location>
</feature>
<evidence type="ECO:0000313" key="2">
    <source>
        <dbReference type="EMBL" id="RMC15047.1"/>
    </source>
</evidence>
<dbReference type="EMBL" id="QRBI01000104">
    <property type="protein sequence ID" value="RMC15047.1"/>
    <property type="molecule type" value="Genomic_DNA"/>
</dbReference>
<name>A0A3M0L755_HIRRU</name>
<dbReference type="AlphaFoldDB" id="A0A3M0L755"/>